<protein>
    <submittedName>
        <fullName evidence="1">Uncharacterized protein</fullName>
    </submittedName>
</protein>
<comment type="caution">
    <text evidence="1">The sequence shown here is derived from an EMBL/GenBank/DDBJ whole genome shotgun (WGS) entry which is preliminary data.</text>
</comment>
<reference evidence="1" key="1">
    <citation type="submission" date="2020-08" db="EMBL/GenBank/DDBJ databases">
        <title>Multicomponent nature underlies the extraordinary mechanical properties of spider dragline silk.</title>
        <authorList>
            <person name="Kono N."/>
            <person name="Nakamura H."/>
            <person name="Mori M."/>
            <person name="Yoshida Y."/>
            <person name="Ohtoshi R."/>
            <person name="Malay A.D."/>
            <person name="Moran D.A.P."/>
            <person name="Tomita M."/>
            <person name="Numata K."/>
            <person name="Arakawa K."/>
        </authorList>
    </citation>
    <scope>NUCLEOTIDE SEQUENCE</scope>
</reference>
<gene>
    <name evidence="1" type="ORF">TNCV_4935001</name>
</gene>
<name>A0A8X6SHD2_TRICX</name>
<accession>A0A8X6SHD2</accession>
<dbReference type="EMBL" id="BMAU01021311">
    <property type="protein sequence ID" value="GFY12211.1"/>
    <property type="molecule type" value="Genomic_DNA"/>
</dbReference>
<organism evidence="1 2">
    <name type="scientific">Trichonephila clavipes</name>
    <name type="common">Golden silk orbweaver</name>
    <name type="synonym">Nephila clavipes</name>
    <dbReference type="NCBI Taxonomy" id="2585209"/>
    <lineage>
        <taxon>Eukaryota</taxon>
        <taxon>Metazoa</taxon>
        <taxon>Ecdysozoa</taxon>
        <taxon>Arthropoda</taxon>
        <taxon>Chelicerata</taxon>
        <taxon>Arachnida</taxon>
        <taxon>Araneae</taxon>
        <taxon>Araneomorphae</taxon>
        <taxon>Entelegynae</taxon>
        <taxon>Araneoidea</taxon>
        <taxon>Nephilidae</taxon>
        <taxon>Trichonephila</taxon>
    </lineage>
</organism>
<evidence type="ECO:0000313" key="2">
    <source>
        <dbReference type="Proteomes" id="UP000887159"/>
    </source>
</evidence>
<proteinExistence type="predicted"/>
<evidence type="ECO:0000313" key="1">
    <source>
        <dbReference type="EMBL" id="GFY12211.1"/>
    </source>
</evidence>
<dbReference type="Proteomes" id="UP000887159">
    <property type="component" value="Unassembled WGS sequence"/>
</dbReference>
<sequence length="96" mass="10907">MPIPLGYRGHYKMEEKYVWLHIEVGYENGRHSTLEQRATPPFENLQVTTDFTTDQCRRFGEVLTPNCLSGHRSIAIDVMPAQPGCISSEVGKTLQK</sequence>
<keyword evidence="2" id="KW-1185">Reference proteome</keyword>
<dbReference type="AlphaFoldDB" id="A0A8X6SHD2"/>